<protein>
    <submittedName>
        <fullName evidence="1">Uncharacterized protein</fullName>
    </submittedName>
</protein>
<dbReference type="EMBL" id="CM001211">
    <property type="protein sequence ID" value="EGP82221.1"/>
    <property type="molecule type" value="Genomic_DNA"/>
</dbReference>
<dbReference type="InParanoid" id="F9XRA4"/>
<dbReference type="RefSeq" id="XP_003847245.1">
    <property type="nucleotide sequence ID" value="XM_003847197.1"/>
</dbReference>
<evidence type="ECO:0000313" key="2">
    <source>
        <dbReference type="Proteomes" id="UP000008062"/>
    </source>
</evidence>
<accession>F9XRA4</accession>
<feature type="non-terminal residue" evidence="1">
    <location>
        <position position="1"/>
    </location>
</feature>
<keyword evidence="2" id="KW-1185">Reference proteome</keyword>
<evidence type="ECO:0000313" key="1">
    <source>
        <dbReference type="EMBL" id="EGP82221.1"/>
    </source>
</evidence>
<dbReference type="GeneID" id="13399921"/>
<dbReference type="AlphaFoldDB" id="F9XRA4"/>
<gene>
    <name evidence="1" type="ORF">MYCGRDRAFT_51705</name>
</gene>
<organism evidence="1 2">
    <name type="scientific">Zymoseptoria tritici (strain CBS 115943 / IPO323)</name>
    <name type="common">Speckled leaf blotch fungus</name>
    <name type="synonym">Septoria tritici</name>
    <dbReference type="NCBI Taxonomy" id="336722"/>
    <lineage>
        <taxon>Eukaryota</taxon>
        <taxon>Fungi</taxon>
        <taxon>Dikarya</taxon>
        <taxon>Ascomycota</taxon>
        <taxon>Pezizomycotina</taxon>
        <taxon>Dothideomycetes</taxon>
        <taxon>Dothideomycetidae</taxon>
        <taxon>Mycosphaerellales</taxon>
        <taxon>Mycosphaerellaceae</taxon>
        <taxon>Zymoseptoria</taxon>
    </lineage>
</organism>
<dbReference type="KEGG" id="ztr:MYCGRDRAFT_51705"/>
<name>F9XRA4_ZYMTI</name>
<sequence>NITIDFVVNLPPSKSYIDLATYYNIITITDRITKERYLIPVLLIEVDYYARIFLRYV</sequence>
<dbReference type="HOGENOM" id="CLU_3002322_0_0_1"/>
<dbReference type="Proteomes" id="UP000008062">
    <property type="component" value="Chromosome 16"/>
</dbReference>
<proteinExistence type="predicted"/>
<reference evidence="1 2" key="1">
    <citation type="journal article" date="2011" name="PLoS Genet.">
        <title>Finished genome of the fungal wheat pathogen Mycosphaerella graminicola reveals dispensome structure, chromosome plasticity, and stealth pathogenesis.</title>
        <authorList>
            <person name="Goodwin S.B."/>
            <person name="Ben M'barek S."/>
            <person name="Dhillon B."/>
            <person name="Wittenberg A.H.J."/>
            <person name="Crane C.F."/>
            <person name="Hane J.K."/>
            <person name="Foster A.J."/>
            <person name="Van der Lee T.A.J."/>
            <person name="Grimwood J."/>
            <person name="Aerts A."/>
            <person name="Antoniw J."/>
            <person name="Bailey A."/>
            <person name="Bluhm B."/>
            <person name="Bowler J."/>
            <person name="Bristow J."/>
            <person name="van der Burgt A."/>
            <person name="Canto-Canche B."/>
            <person name="Churchill A.C.L."/>
            <person name="Conde-Ferraez L."/>
            <person name="Cools H.J."/>
            <person name="Coutinho P.M."/>
            <person name="Csukai M."/>
            <person name="Dehal P."/>
            <person name="De Wit P."/>
            <person name="Donzelli B."/>
            <person name="van de Geest H.C."/>
            <person name="van Ham R.C.H.J."/>
            <person name="Hammond-Kosack K.E."/>
            <person name="Henrissat B."/>
            <person name="Kilian A."/>
            <person name="Kobayashi A.K."/>
            <person name="Koopmann E."/>
            <person name="Kourmpetis Y."/>
            <person name="Kuzniar A."/>
            <person name="Lindquist E."/>
            <person name="Lombard V."/>
            <person name="Maliepaard C."/>
            <person name="Martins N."/>
            <person name="Mehrabi R."/>
            <person name="Nap J.P.H."/>
            <person name="Ponomarenko A."/>
            <person name="Rudd J.J."/>
            <person name="Salamov A."/>
            <person name="Schmutz J."/>
            <person name="Schouten H.J."/>
            <person name="Shapiro H."/>
            <person name="Stergiopoulos I."/>
            <person name="Torriani S.F.F."/>
            <person name="Tu H."/>
            <person name="de Vries R.P."/>
            <person name="Waalwijk C."/>
            <person name="Ware S.B."/>
            <person name="Wiebenga A."/>
            <person name="Zwiers L.-H."/>
            <person name="Oliver R.P."/>
            <person name="Grigoriev I.V."/>
            <person name="Kema G.H.J."/>
        </authorList>
    </citation>
    <scope>NUCLEOTIDE SEQUENCE [LARGE SCALE GENOMIC DNA]</scope>
    <source>
        <strain evidence="2">CBS 115943 / IPO323</strain>
    </source>
</reference>